<comment type="caution">
    <text evidence="2">The sequence shown here is derived from an EMBL/GenBank/DDBJ whole genome shotgun (WGS) entry which is preliminary data.</text>
</comment>
<evidence type="ECO:0000313" key="2">
    <source>
        <dbReference type="EMBL" id="OGL73971.1"/>
    </source>
</evidence>
<keyword evidence="1" id="KW-1133">Transmembrane helix</keyword>
<evidence type="ECO:0008006" key="4">
    <source>
        <dbReference type="Google" id="ProtNLM"/>
    </source>
</evidence>
<feature type="transmembrane region" description="Helical" evidence="1">
    <location>
        <begin position="5"/>
        <end position="25"/>
    </location>
</feature>
<dbReference type="EMBL" id="MGEA01000040">
    <property type="protein sequence ID" value="OGL73971.1"/>
    <property type="molecule type" value="Genomic_DNA"/>
</dbReference>
<dbReference type="AlphaFoldDB" id="A0A1F7U6X0"/>
<accession>A0A1F7U6X0</accession>
<dbReference type="Proteomes" id="UP000177088">
    <property type="component" value="Unassembled WGS sequence"/>
</dbReference>
<feature type="transmembrane region" description="Helical" evidence="1">
    <location>
        <begin position="37"/>
        <end position="63"/>
    </location>
</feature>
<evidence type="ECO:0000256" key="1">
    <source>
        <dbReference type="SAM" id="Phobius"/>
    </source>
</evidence>
<reference evidence="2 3" key="1">
    <citation type="journal article" date="2016" name="Nat. Commun.">
        <title>Thousands of microbial genomes shed light on interconnected biogeochemical processes in an aquifer system.</title>
        <authorList>
            <person name="Anantharaman K."/>
            <person name="Brown C.T."/>
            <person name="Hug L.A."/>
            <person name="Sharon I."/>
            <person name="Castelle C.J."/>
            <person name="Probst A.J."/>
            <person name="Thomas B.C."/>
            <person name="Singh A."/>
            <person name="Wilkins M.J."/>
            <person name="Karaoz U."/>
            <person name="Brodie E.L."/>
            <person name="Williams K.H."/>
            <person name="Hubbard S.S."/>
            <person name="Banfield J.F."/>
        </authorList>
    </citation>
    <scope>NUCLEOTIDE SEQUENCE [LARGE SCALE GENOMIC DNA]</scope>
</reference>
<organism evidence="2 3">
    <name type="scientific">Candidatus Uhrbacteria bacterium RIFCSPHIGHO2_02_FULL_60_10</name>
    <dbReference type="NCBI Taxonomy" id="1802392"/>
    <lineage>
        <taxon>Bacteria</taxon>
        <taxon>Candidatus Uhriibacteriota</taxon>
    </lineage>
</organism>
<keyword evidence="1" id="KW-0812">Transmembrane</keyword>
<proteinExistence type="predicted"/>
<gene>
    <name evidence="2" type="ORF">A3C96_00160</name>
</gene>
<protein>
    <recommendedName>
        <fullName evidence="4">DUF2975 domain-containing protein</fullName>
    </recommendedName>
</protein>
<name>A0A1F7U6X0_9BACT</name>
<sequence>MSLRLYLTVMSLITAATWATVGLIVTQTDPAAVEPSVIVVFYAAMALALAGTFAVIGLLARLWILRKTFLLSRQVWVSVRQSFLLAGAVSVALFLQSRALLTWRNGAVIVASMTVLEFIFIALGGIFSADRHRPVRSRELSLK</sequence>
<keyword evidence="1" id="KW-0472">Membrane</keyword>
<feature type="transmembrane region" description="Helical" evidence="1">
    <location>
        <begin position="75"/>
        <end position="95"/>
    </location>
</feature>
<evidence type="ECO:0000313" key="3">
    <source>
        <dbReference type="Proteomes" id="UP000177088"/>
    </source>
</evidence>
<feature type="transmembrane region" description="Helical" evidence="1">
    <location>
        <begin position="107"/>
        <end position="129"/>
    </location>
</feature>